<evidence type="ECO:0000256" key="3">
    <source>
        <dbReference type="ARBA" id="ARBA00012970"/>
    </source>
</evidence>
<dbReference type="PANTHER" id="PTHR43013">
    <property type="entry name" value="GLUTAMYL-TRNA REDUCTASE"/>
    <property type="match status" value="1"/>
</dbReference>
<dbReference type="SUPFAM" id="SSF51735">
    <property type="entry name" value="NAD(P)-binding Rossmann-fold domains"/>
    <property type="match status" value="1"/>
</dbReference>
<dbReference type="InterPro" id="IPR036291">
    <property type="entry name" value="NAD(P)-bd_dom_sf"/>
</dbReference>
<dbReference type="PIRSF" id="PIRSF000445">
    <property type="entry name" value="4pyrrol_synth_GluRdtase"/>
    <property type="match status" value="1"/>
</dbReference>
<comment type="subunit">
    <text evidence="8">Homodimer.</text>
</comment>
<dbReference type="Pfam" id="PF00745">
    <property type="entry name" value="GlutR_dimer"/>
    <property type="match status" value="1"/>
</dbReference>
<dbReference type="EMBL" id="QGDO01000001">
    <property type="protein sequence ID" value="PWJ44919.1"/>
    <property type="molecule type" value="Genomic_DNA"/>
</dbReference>
<feature type="domain" description="Quinate/shikimate 5-dehydrogenase/glutamyl-tRNA reductase" evidence="15">
    <location>
        <begin position="181"/>
        <end position="302"/>
    </location>
</feature>
<comment type="miscellaneous">
    <text evidence="8">During catalysis, the active site Cys acts as a nucleophile attacking the alpha-carbonyl group of tRNA-bound glutamate with the formation of a thioester intermediate between enzyme and glutamate, and the concomitant release of tRNA(Glu). The thioester intermediate is finally reduced by direct hydride transfer from NADPH, to form the product GSA.</text>
</comment>
<comment type="domain">
    <text evidence="8">Possesses an unusual extended V-shaped dimeric structure with each monomer consisting of three distinct domains arranged along a curved 'spinal' alpha-helix. The N-terminal catalytic domain specifically recognizes the glutamate moiety of the substrate. The second domain is the NADPH-binding domain, and the third C-terminal domain is responsible for dimerization.</text>
</comment>
<dbReference type="GO" id="GO:0019353">
    <property type="term" value="P:protoporphyrinogen IX biosynthetic process from glutamate"/>
    <property type="evidence" value="ECO:0007669"/>
    <property type="project" value="TreeGrafter"/>
</dbReference>
<evidence type="ECO:0000313" key="17">
    <source>
        <dbReference type="EMBL" id="PWJ44919.1"/>
    </source>
</evidence>
<dbReference type="InterPro" id="IPR036453">
    <property type="entry name" value="GluRdtase_dimer_dom_sf"/>
</dbReference>
<evidence type="ECO:0000259" key="14">
    <source>
        <dbReference type="Pfam" id="PF00745"/>
    </source>
</evidence>
<evidence type="ECO:0000256" key="4">
    <source>
        <dbReference type="ARBA" id="ARBA00022857"/>
    </source>
</evidence>
<dbReference type="SUPFAM" id="SSF69075">
    <property type="entry name" value="Glutamyl tRNA-reductase dimerization domain"/>
    <property type="match status" value="1"/>
</dbReference>
<evidence type="ECO:0000256" key="6">
    <source>
        <dbReference type="ARBA" id="ARBA00023244"/>
    </source>
</evidence>
<evidence type="ECO:0000256" key="12">
    <source>
        <dbReference type="PIRSR" id="PIRSR000445-4"/>
    </source>
</evidence>
<sequence>MLENFKAISASYKSTPLEVRELLAISDLDAGDFINKAKEVFEDLNDLLVVSTCNRTEVYYTSSEDLSSELIKLICAMKGMTSEKYQQYFVTLNDHFDAIRHLYRVSMGLESQVVGDIQISNQIKRAYQLSADLDMAGPFLHRMMHSVFYTNKRVSQETAFRNGAASVSYAAVEMIEELTVTLLEPKVLVVGTGEIGADTVRNLKNTNIENVQITNRTFEKAEQLATECDYKALPFDQLWDAAHKADVIISSLPIADFFSKEKVSELEILAFKCFVDLSVPRSVAVDVENIPGVLVYNVDDINNRASKALEKRKASIPQVEAIIEEAISEFGEWAREMVFSPTIQKLKSSLEQIRQEEIGRYMKGLEDDEIKKIDKITKGIMNKIIKIPVLQLKAACKRDEAETLVDVLNDLFNLEAQDLKKK</sequence>
<reference evidence="17 18" key="1">
    <citation type="submission" date="2018-03" db="EMBL/GenBank/DDBJ databases">
        <title>Genomic Encyclopedia of Archaeal and Bacterial Type Strains, Phase II (KMG-II): from individual species to whole genera.</title>
        <authorList>
            <person name="Goeker M."/>
        </authorList>
    </citation>
    <scope>NUCLEOTIDE SEQUENCE [LARGE SCALE GENOMIC DNA]</scope>
    <source>
        <strain evidence="17 18">DSM 28229</strain>
    </source>
</reference>
<accession>A0A315ZI78</accession>
<evidence type="ECO:0000256" key="5">
    <source>
        <dbReference type="ARBA" id="ARBA00023002"/>
    </source>
</evidence>
<comment type="pathway">
    <text evidence="1 8 13">Porphyrin-containing compound metabolism; protoporphyrin-IX biosynthesis; 5-aminolevulinate from L-glutamyl-tRNA(Glu): step 1/2.</text>
</comment>
<organism evidence="17 18">
    <name type="scientific">Sediminitomix flava</name>
    <dbReference type="NCBI Taxonomy" id="379075"/>
    <lineage>
        <taxon>Bacteria</taxon>
        <taxon>Pseudomonadati</taxon>
        <taxon>Bacteroidota</taxon>
        <taxon>Cytophagia</taxon>
        <taxon>Cytophagales</taxon>
        <taxon>Flammeovirgaceae</taxon>
        <taxon>Sediminitomix</taxon>
    </lineage>
</organism>
<evidence type="ECO:0000256" key="7">
    <source>
        <dbReference type="ARBA" id="ARBA00047464"/>
    </source>
</evidence>
<comment type="catalytic activity">
    <reaction evidence="7 8 13">
        <text>(S)-4-amino-5-oxopentanoate + tRNA(Glu) + NADP(+) = L-glutamyl-tRNA(Glu) + NADPH + H(+)</text>
        <dbReference type="Rhea" id="RHEA:12344"/>
        <dbReference type="Rhea" id="RHEA-COMP:9663"/>
        <dbReference type="Rhea" id="RHEA-COMP:9680"/>
        <dbReference type="ChEBI" id="CHEBI:15378"/>
        <dbReference type="ChEBI" id="CHEBI:57501"/>
        <dbReference type="ChEBI" id="CHEBI:57783"/>
        <dbReference type="ChEBI" id="CHEBI:58349"/>
        <dbReference type="ChEBI" id="CHEBI:78442"/>
        <dbReference type="ChEBI" id="CHEBI:78520"/>
        <dbReference type="EC" id="1.2.1.70"/>
    </reaction>
</comment>
<dbReference type="InterPro" id="IPR000343">
    <property type="entry name" value="4pyrrol_synth_GluRdtase"/>
</dbReference>
<feature type="binding site" evidence="8 10">
    <location>
        <begin position="52"/>
        <end position="55"/>
    </location>
    <ligand>
        <name>substrate</name>
    </ligand>
</feature>
<dbReference type="PANTHER" id="PTHR43013:SF1">
    <property type="entry name" value="GLUTAMYL-TRNA REDUCTASE"/>
    <property type="match status" value="1"/>
</dbReference>
<dbReference type="InterPro" id="IPR015895">
    <property type="entry name" value="4pyrrol_synth_GluRdtase_N"/>
</dbReference>
<dbReference type="EC" id="1.2.1.70" evidence="3 8"/>
<dbReference type="InterPro" id="IPR015896">
    <property type="entry name" value="4pyrrol_synth_GluRdtase_dimer"/>
</dbReference>
<keyword evidence="6 8" id="KW-0627">Porphyrin biosynthesis</keyword>
<evidence type="ECO:0000256" key="8">
    <source>
        <dbReference type="HAMAP-Rule" id="MF_00087"/>
    </source>
</evidence>
<dbReference type="Gene3D" id="3.40.50.720">
    <property type="entry name" value="NAD(P)-binding Rossmann-like Domain"/>
    <property type="match status" value="1"/>
</dbReference>
<evidence type="ECO:0000256" key="10">
    <source>
        <dbReference type="PIRSR" id="PIRSR000445-2"/>
    </source>
</evidence>
<evidence type="ECO:0000259" key="15">
    <source>
        <dbReference type="Pfam" id="PF01488"/>
    </source>
</evidence>
<keyword evidence="18" id="KW-1185">Reference proteome</keyword>
<dbReference type="Pfam" id="PF01488">
    <property type="entry name" value="Shikimate_DH"/>
    <property type="match status" value="1"/>
</dbReference>
<dbReference type="GO" id="GO:0008883">
    <property type="term" value="F:glutamyl-tRNA reductase activity"/>
    <property type="evidence" value="ECO:0007669"/>
    <property type="project" value="UniProtKB-UniRule"/>
</dbReference>
<dbReference type="GO" id="GO:0050661">
    <property type="term" value="F:NADP binding"/>
    <property type="evidence" value="ECO:0007669"/>
    <property type="project" value="InterPro"/>
</dbReference>
<comment type="similarity">
    <text evidence="2 8 13">Belongs to the glutamyl-tRNA reductase family.</text>
</comment>
<keyword evidence="4 8" id="KW-0521">NADP</keyword>
<name>A0A315ZI78_SEDFL</name>
<dbReference type="NCBIfam" id="TIGR01035">
    <property type="entry name" value="hemA"/>
    <property type="match status" value="1"/>
</dbReference>
<dbReference type="Gene3D" id="3.30.460.30">
    <property type="entry name" value="Glutamyl-tRNA reductase, N-terminal domain"/>
    <property type="match status" value="1"/>
</dbReference>
<comment type="caution">
    <text evidence="17">The sequence shown here is derived from an EMBL/GenBank/DDBJ whole genome shotgun (WGS) entry which is preliminary data.</text>
</comment>
<feature type="binding site" evidence="8 10">
    <location>
        <begin position="116"/>
        <end position="118"/>
    </location>
    <ligand>
        <name>substrate</name>
    </ligand>
</feature>
<evidence type="ECO:0000256" key="9">
    <source>
        <dbReference type="PIRSR" id="PIRSR000445-1"/>
    </source>
</evidence>
<evidence type="ECO:0000256" key="1">
    <source>
        <dbReference type="ARBA" id="ARBA00005059"/>
    </source>
</evidence>
<comment type="function">
    <text evidence="8">Catalyzes the NADPH-dependent reduction of glutamyl-tRNA(Glu) to glutamate 1-semialdehyde (GSA).</text>
</comment>
<feature type="binding site" evidence="8 11">
    <location>
        <begin position="191"/>
        <end position="196"/>
    </location>
    <ligand>
        <name>NADP(+)</name>
        <dbReference type="ChEBI" id="CHEBI:58349"/>
    </ligand>
</feature>
<feature type="site" description="Important for activity" evidence="8 12">
    <location>
        <position position="101"/>
    </location>
</feature>
<proteinExistence type="inferred from homology"/>
<dbReference type="AlphaFoldDB" id="A0A315ZI78"/>
<dbReference type="UniPathway" id="UPA00251">
    <property type="reaction ID" value="UER00316"/>
</dbReference>
<feature type="active site" description="Nucleophile" evidence="8 9">
    <location>
        <position position="53"/>
    </location>
</feature>
<feature type="domain" description="Glutamyl-tRNA reductase N-terminal" evidence="16">
    <location>
        <begin position="8"/>
        <end position="158"/>
    </location>
</feature>
<dbReference type="OrthoDB" id="110209at2"/>
<feature type="binding site" evidence="8 10">
    <location>
        <position position="111"/>
    </location>
    <ligand>
        <name>substrate</name>
    </ligand>
</feature>
<gene>
    <name evidence="8" type="primary">hemA</name>
    <name evidence="17" type="ORF">BC781_1011308</name>
</gene>
<dbReference type="Pfam" id="PF05201">
    <property type="entry name" value="GlutR_N"/>
    <property type="match status" value="1"/>
</dbReference>
<evidence type="ECO:0000256" key="13">
    <source>
        <dbReference type="RuleBase" id="RU000584"/>
    </source>
</evidence>
<evidence type="ECO:0000259" key="16">
    <source>
        <dbReference type="Pfam" id="PF05201"/>
    </source>
</evidence>
<dbReference type="SUPFAM" id="SSF69742">
    <property type="entry name" value="Glutamyl tRNA-reductase catalytic, N-terminal domain"/>
    <property type="match status" value="1"/>
</dbReference>
<dbReference type="RefSeq" id="WP_109616382.1">
    <property type="nucleotide sequence ID" value="NZ_QGDO01000001.1"/>
</dbReference>
<dbReference type="Proteomes" id="UP000245535">
    <property type="component" value="Unassembled WGS sequence"/>
</dbReference>
<protein>
    <recommendedName>
        <fullName evidence="3 8">Glutamyl-tRNA reductase</fullName>
        <shortName evidence="8">GluTR</shortName>
        <ecNumber evidence="3 8">1.2.1.70</ecNumber>
    </recommendedName>
</protein>
<evidence type="ECO:0000256" key="2">
    <source>
        <dbReference type="ARBA" id="ARBA00005916"/>
    </source>
</evidence>
<dbReference type="InterPro" id="IPR036343">
    <property type="entry name" value="GluRdtase_N_sf"/>
</dbReference>
<evidence type="ECO:0000256" key="11">
    <source>
        <dbReference type="PIRSR" id="PIRSR000445-3"/>
    </source>
</evidence>
<feature type="domain" description="Tetrapyrrole biosynthesis glutamyl-tRNA reductase dimerisation" evidence="14">
    <location>
        <begin position="318"/>
        <end position="414"/>
    </location>
</feature>
<feature type="binding site" evidence="8 10">
    <location>
        <position position="122"/>
    </location>
    <ligand>
        <name>substrate</name>
    </ligand>
</feature>
<evidence type="ECO:0000313" key="18">
    <source>
        <dbReference type="Proteomes" id="UP000245535"/>
    </source>
</evidence>
<dbReference type="InterPro" id="IPR006151">
    <property type="entry name" value="Shikm_DH/Glu-tRNA_Rdtase"/>
</dbReference>
<keyword evidence="5 8" id="KW-0560">Oxidoreductase</keyword>
<dbReference type="HAMAP" id="MF_00087">
    <property type="entry name" value="Glu_tRNA_reductase"/>
    <property type="match status" value="1"/>
</dbReference>